<comment type="caution">
    <text evidence="1">The sequence shown here is derived from an EMBL/GenBank/DDBJ whole genome shotgun (WGS) entry which is preliminary data.</text>
</comment>
<dbReference type="Proteomes" id="UP000288168">
    <property type="component" value="Unassembled WGS sequence"/>
</dbReference>
<organism evidence="1 2">
    <name type="scientific">Fusarium duplospermum</name>
    <dbReference type="NCBI Taxonomy" id="1325734"/>
    <lineage>
        <taxon>Eukaryota</taxon>
        <taxon>Fungi</taxon>
        <taxon>Dikarya</taxon>
        <taxon>Ascomycota</taxon>
        <taxon>Pezizomycotina</taxon>
        <taxon>Sordariomycetes</taxon>
        <taxon>Hypocreomycetidae</taxon>
        <taxon>Hypocreales</taxon>
        <taxon>Nectriaceae</taxon>
        <taxon>Fusarium</taxon>
        <taxon>Fusarium solani species complex</taxon>
    </lineage>
</organism>
<keyword evidence="2" id="KW-1185">Reference proteome</keyword>
<dbReference type="AlphaFoldDB" id="A0A428QA85"/>
<evidence type="ECO:0000313" key="1">
    <source>
        <dbReference type="EMBL" id="RSL62213.1"/>
    </source>
</evidence>
<sequence length="100" mass="10869">MVGGVRHGEIGGVQTAATRKRRVFAVLGGRQLGGKLAWRAQRSGRECGSDRAIRCDWGNDVRGSVRFVAVEQGQRKRRGPRRSGTGGRAVLLESLARWVG</sequence>
<reference evidence="1 2" key="1">
    <citation type="submission" date="2017-06" db="EMBL/GenBank/DDBJ databases">
        <title>Comparative genomic analysis of Ambrosia Fusariam Clade fungi.</title>
        <authorList>
            <person name="Stajich J.E."/>
            <person name="Carrillo J."/>
            <person name="Kijimoto T."/>
            <person name="Eskalen A."/>
            <person name="O'Donnell K."/>
            <person name="Kasson M."/>
        </authorList>
    </citation>
    <scope>NUCLEOTIDE SEQUENCE [LARGE SCALE GENOMIC DNA]</scope>
    <source>
        <strain evidence="1 2">NRRL62584</strain>
    </source>
</reference>
<name>A0A428QA85_9HYPO</name>
<proteinExistence type="predicted"/>
<evidence type="ECO:0000313" key="2">
    <source>
        <dbReference type="Proteomes" id="UP000288168"/>
    </source>
</evidence>
<dbReference type="EMBL" id="NKCI01000046">
    <property type="protein sequence ID" value="RSL62213.1"/>
    <property type="molecule type" value="Genomic_DNA"/>
</dbReference>
<protein>
    <submittedName>
        <fullName evidence="1">Uncharacterized protein</fullName>
    </submittedName>
</protein>
<accession>A0A428QA85</accession>
<gene>
    <name evidence="1" type="ORF">CEP54_005865</name>
</gene>